<gene>
    <name evidence="1" type="ORF">UFOPK2683_01297</name>
    <name evidence="2" type="ORF">UFOPK3605_01472</name>
    <name evidence="3" type="ORF">UFOPK3897_01808</name>
</gene>
<name>A0A6J7HN96_9ZZZZ</name>
<dbReference type="Gene3D" id="6.10.250.2410">
    <property type="match status" value="1"/>
</dbReference>
<protein>
    <submittedName>
        <fullName evidence="2">Unannotated protein</fullName>
    </submittedName>
</protein>
<reference evidence="2" key="1">
    <citation type="submission" date="2020-05" db="EMBL/GenBank/DDBJ databases">
        <authorList>
            <person name="Chiriac C."/>
            <person name="Salcher M."/>
            <person name="Ghai R."/>
            <person name="Kavagutti S V."/>
        </authorList>
    </citation>
    <scope>NUCLEOTIDE SEQUENCE</scope>
</reference>
<dbReference type="EMBL" id="CAFBOF010000096">
    <property type="protein sequence ID" value="CAB4992450.1"/>
    <property type="molecule type" value="Genomic_DNA"/>
</dbReference>
<organism evidence="2">
    <name type="scientific">freshwater metagenome</name>
    <dbReference type="NCBI Taxonomy" id="449393"/>
    <lineage>
        <taxon>unclassified sequences</taxon>
        <taxon>metagenomes</taxon>
        <taxon>ecological metagenomes</taxon>
    </lineage>
</organism>
<dbReference type="PANTHER" id="PTHR33969:SF2">
    <property type="entry name" value="SEGREGATION AND CONDENSATION PROTEIN A"/>
    <property type="match status" value="1"/>
</dbReference>
<dbReference type="InterPro" id="IPR003768">
    <property type="entry name" value="ScpA"/>
</dbReference>
<evidence type="ECO:0000313" key="2">
    <source>
        <dbReference type="EMBL" id="CAB4917119.1"/>
    </source>
</evidence>
<dbReference type="EMBL" id="CAFBMM010000109">
    <property type="protein sequence ID" value="CAB4917119.1"/>
    <property type="molecule type" value="Genomic_DNA"/>
</dbReference>
<evidence type="ECO:0000313" key="1">
    <source>
        <dbReference type="EMBL" id="CAB4731263.1"/>
    </source>
</evidence>
<dbReference type="Pfam" id="PF02616">
    <property type="entry name" value="SMC_ScpA"/>
    <property type="match status" value="1"/>
</dbReference>
<accession>A0A6J7HN96</accession>
<dbReference type="EMBL" id="CAEZYK010000089">
    <property type="protein sequence ID" value="CAB4731263.1"/>
    <property type="molecule type" value="Genomic_DNA"/>
</dbReference>
<evidence type="ECO:0000313" key="3">
    <source>
        <dbReference type="EMBL" id="CAB4992450.1"/>
    </source>
</evidence>
<dbReference type="AlphaFoldDB" id="A0A6J7HN96"/>
<dbReference type="PANTHER" id="PTHR33969">
    <property type="entry name" value="SEGREGATION AND CONDENSATION PROTEIN A"/>
    <property type="match status" value="1"/>
</dbReference>
<sequence>MGYEVNTGVYEGPFDLLLRLILKQEVDLWEVSLVGIVDAYLAELNRMETTDLEVSTEFLLIAATLVELKTRRLLPSESDPDLDEELLRFETRDLLLARLLECKTFQDASRTISLMLARASQSVARQFGPEEPYRSLVPDPLERVRPSRLRDAAIKALTPKPSEFVNTEHIAPIRVSVAEASELLLERIPERGVISFRELASDAPTRIDAIVRFLAVLELFKQGFIEIDQIGTFGLISVSRTDREANLDSMSMADWESN</sequence>
<proteinExistence type="predicted"/>